<proteinExistence type="predicted"/>
<organism evidence="2 3">
    <name type="scientific">Nocardia otitidiscaviarum</name>
    <dbReference type="NCBI Taxonomy" id="1823"/>
    <lineage>
        <taxon>Bacteria</taxon>
        <taxon>Bacillati</taxon>
        <taxon>Actinomycetota</taxon>
        <taxon>Actinomycetes</taxon>
        <taxon>Mycobacteriales</taxon>
        <taxon>Nocardiaceae</taxon>
        <taxon>Nocardia</taxon>
    </lineage>
</organism>
<keyword evidence="3" id="KW-1185">Reference proteome</keyword>
<evidence type="ECO:0000313" key="2">
    <source>
        <dbReference type="EMBL" id="SUA77063.1"/>
    </source>
</evidence>
<dbReference type="EMBL" id="UGRY01000002">
    <property type="protein sequence ID" value="SUA77063.1"/>
    <property type="molecule type" value="Genomic_DNA"/>
</dbReference>
<name>A0A378YJY2_9NOCA</name>
<sequence length="190" mass="20885">MTDQDGQVGNPVYEVRFGFTVRDVSTISVCAGFALVAFLPSCPLLLRIACLGFFGGGGLVYLYQILNLTWSRRVALRVDATGITLGESPILGHRKEIVRVPWSQLTSVAVVTEPGRYPLTYICVTTRDRPSALPNPPASWRDGVHDFGIPHPSPGLFTASRRIIGWELNRTRLEQAVKQNAPGVDVLYFS</sequence>
<feature type="transmembrane region" description="Helical" evidence="1">
    <location>
        <begin position="44"/>
        <end position="63"/>
    </location>
</feature>
<dbReference type="AlphaFoldDB" id="A0A378YJY2"/>
<keyword evidence="1" id="KW-1133">Transmembrane helix</keyword>
<evidence type="ECO:0000256" key="1">
    <source>
        <dbReference type="SAM" id="Phobius"/>
    </source>
</evidence>
<dbReference type="Proteomes" id="UP000255467">
    <property type="component" value="Unassembled WGS sequence"/>
</dbReference>
<keyword evidence="1" id="KW-0812">Transmembrane</keyword>
<evidence type="ECO:0000313" key="3">
    <source>
        <dbReference type="Proteomes" id="UP000255467"/>
    </source>
</evidence>
<protein>
    <submittedName>
        <fullName evidence="2">Uncharacterized protein</fullName>
    </submittedName>
</protein>
<accession>A0A378YJY2</accession>
<gene>
    <name evidence="2" type="ORF">NCTC1934_02849</name>
</gene>
<keyword evidence="1" id="KW-0472">Membrane</keyword>
<reference evidence="2 3" key="1">
    <citation type="submission" date="2018-06" db="EMBL/GenBank/DDBJ databases">
        <authorList>
            <consortium name="Pathogen Informatics"/>
            <person name="Doyle S."/>
        </authorList>
    </citation>
    <scope>NUCLEOTIDE SEQUENCE [LARGE SCALE GENOMIC DNA]</scope>
    <source>
        <strain evidence="2 3">NCTC1934</strain>
    </source>
</reference>